<dbReference type="Proteomes" id="UP000319980">
    <property type="component" value="Unassembled WGS sequence"/>
</dbReference>
<keyword evidence="3 5" id="KW-1133">Transmembrane helix</keyword>
<reference evidence="6 7" key="1">
    <citation type="journal article" date="2008" name="Int. J. Syst. Evol. Microbiol.">
        <title>Luteimonas marina sp. nov., isolated from seawater.</title>
        <authorList>
            <person name="Baik K.S."/>
            <person name="Park S.C."/>
            <person name="Kim M.S."/>
            <person name="Kim E.M."/>
            <person name="Park C."/>
            <person name="Chun J."/>
            <person name="Seong C.N."/>
        </authorList>
    </citation>
    <scope>NUCLEOTIDE SEQUENCE [LARGE SCALE GENOMIC DNA]</scope>
    <source>
        <strain evidence="6 7">FR1330</strain>
    </source>
</reference>
<comment type="subcellular location">
    <subcellularLocation>
        <location evidence="1">Membrane</location>
    </subcellularLocation>
</comment>
<sequence>MHRNALFRGCTRPAMFMGVPYVPFAIGAGACLLLTFYINMFFLALLPVVVFVMRQMARRDEMIFRLLGLRWRFRTRVRNLRRHGGMWVFSPNSYRRQFHQDTTER</sequence>
<evidence type="ECO:0008006" key="8">
    <source>
        <dbReference type="Google" id="ProtNLM"/>
    </source>
</evidence>
<comment type="caution">
    <text evidence="6">The sequence shown here is derived from an EMBL/GenBank/DDBJ whole genome shotgun (WGS) entry which is preliminary data.</text>
</comment>
<evidence type="ECO:0000256" key="5">
    <source>
        <dbReference type="SAM" id="Phobius"/>
    </source>
</evidence>
<feature type="transmembrane region" description="Helical" evidence="5">
    <location>
        <begin position="24"/>
        <end position="52"/>
    </location>
</feature>
<organism evidence="6 7">
    <name type="scientific">Luteimonas marina</name>
    <dbReference type="NCBI Taxonomy" id="488485"/>
    <lineage>
        <taxon>Bacteria</taxon>
        <taxon>Pseudomonadati</taxon>
        <taxon>Pseudomonadota</taxon>
        <taxon>Gammaproteobacteria</taxon>
        <taxon>Lysobacterales</taxon>
        <taxon>Lysobacteraceae</taxon>
        <taxon>Luteimonas</taxon>
    </lineage>
</organism>
<dbReference type="GO" id="GO:0016020">
    <property type="term" value="C:membrane"/>
    <property type="evidence" value="ECO:0007669"/>
    <property type="project" value="UniProtKB-SubCell"/>
</dbReference>
<dbReference type="Pfam" id="PF05101">
    <property type="entry name" value="VirB3"/>
    <property type="match status" value="1"/>
</dbReference>
<protein>
    <recommendedName>
        <fullName evidence="8">Type IV secretion system protein VirB3</fullName>
    </recommendedName>
</protein>
<dbReference type="InterPro" id="IPR007792">
    <property type="entry name" value="T4SS_VirB3/TrbD/AvhB"/>
</dbReference>
<name>A0A5C5TV36_9GAMM</name>
<proteinExistence type="predicted"/>
<evidence type="ECO:0000313" key="6">
    <source>
        <dbReference type="EMBL" id="TWT17288.1"/>
    </source>
</evidence>
<dbReference type="PROSITE" id="PS51257">
    <property type="entry name" value="PROKAR_LIPOPROTEIN"/>
    <property type="match status" value="1"/>
</dbReference>
<evidence type="ECO:0000256" key="4">
    <source>
        <dbReference type="ARBA" id="ARBA00023136"/>
    </source>
</evidence>
<evidence type="ECO:0000256" key="3">
    <source>
        <dbReference type="ARBA" id="ARBA00022989"/>
    </source>
</evidence>
<evidence type="ECO:0000313" key="7">
    <source>
        <dbReference type="Proteomes" id="UP000319980"/>
    </source>
</evidence>
<gene>
    <name evidence="6" type="ORF">FQY83_17220</name>
</gene>
<dbReference type="AlphaFoldDB" id="A0A5C5TV36"/>
<evidence type="ECO:0000256" key="1">
    <source>
        <dbReference type="ARBA" id="ARBA00004370"/>
    </source>
</evidence>
<keyword evidence="4 5" id="KW-0472">Membrane</keyword>
<evidence type="ECO:0000256" key="2">
    <source>
        <dbReference type="ARBA" id="ARBA00022692"/>
    </source>
</evidence>
<keyword evidence="7" id="KW-1185">Reference proteome</keyword>
<keyword evidence="2 5" id="KW-0812">Transmembrane</keyword>
<dbReference type="RefSeq" id="WP_146389420.1">
    <property type="nucleotide sequence ID" value="NZ_VOHK01000011.1"/>
</dbReference>
<accession>A0A5C5TV36</accession>
<dbReference type="EMBL" id="VOHK01000011">
    <property type="protein sequence ID" value="TWT17288.1"/>
    <property type="molecule type" value="Genomic_DNA"/>
</dbReference>
<dbReference type="OrthoDB" id="6624477at2"/>